<organism evidence="1 2">
    <name type="scientific">Cercophora scortea</name>
    <dbReference type="NCBI Taxonomy" id="314031"/>
    <lineage>
        <taxon>Eukaryota</taxon>
        <taxon>Fungi</taxon>
        <taxon>Dikarya</taxon>
        <taxon>Ascomycota</taxon>
        <taxon>Pezizomycotina</taxon>
        <taxon>Sordariomycetes</taxon>
        <taxon>Sordariomycetidae</taxon>
        <taxon>Sordariales</taxon>
        <taxon>Lasiosphaeriaceae</taxon>
        <taxon>Cercophora</taxon>
    </lineage>
</organism>
<evidence type="ECO:0000313" key="1">
    <source>
        <dbReference type="EMBL" id="KAK3317203.1"/>
    </source>
</evidence>
<accession>A0AAE0I249</accession>
<dbReference type="EMBL" id="JAUEPO010000007">
    <property type="protein sequence ID" value="KAK3317203.1"/>
    <property type="molecule type" value="Genomic_DNA"/>
</dbReference>
<proteinExistence type="predicted"/>
<gene>
    <name evidence="1" type="ORF">B0T19DRAFT_446177</name>
</gene>
<reference evidence="1" key="2">
    <citation type="submission" date="2023-06" db="EMBL/GenBank/DDBJ databases">
        <authorList>
            <consortium name="Lawrence Berkeley National Laboratory"/>
            <person name="Haridas S."/>
            <person name="Hensen N."/>
            <person name="Bonometti L."/>
            <person name="Westerberg I."/>
            <person name="Brannstrom I.O."/>
            <person name="Guillou S."/>
            <person name="Cros-Aarteil S."/>
            <person name="Calhoun S."/>
            <person name="Kuo A."/>
            <person name="Mondo S."/>
            <person name="Pangilinan J."/>
            <person name="Riley R."/>
            <person name="Labutti K."/>
            <person name="Andreopoulos B."/>
            <person name="Lipzen A."/>
            <person name="Chen C."/>
            <person name="Yanf M."/>
            <person name="Daum C."/>
            <person name="Ng V."/>
            <person name="Clum A."/>
            <person name="Steindorff A."/>
            <person name="Ohm R."/>
            <person name="Martin F."/>
            <person name="Silar P."/>
            <person name="Natvig D."/>
            <person name="Lalanne C."/>
            <person name="Gautier V."/>
            <person name="Ament-Velasquez S.L."/>
            <person name="Kruys A."/>
            <person name="Hutchinson M.I."/>
            <person name="Powell A.J."/>
            <person name="Barry K."/>
            <person name="Miller A.N."/>
            <person name="Grigoriev I.V."/>
            <person name="Debuchy R."/>
            <person name="Gladieux P."/>
            <person name="Thoren M.H."/>
            <person name="Johannesson H."/>
        </authorList>
    </citation>
    <scope>NUCLEOTIDE SEQUENCE</scope>
    <source>
        <strain evidence="1">SMH4131-1</strain>
    </source>
</reference>
<sequence>MGKIAHLIDWPTQLRKLTRDGNFATPEKDVEKVAREAVEEAASTIKLKSGDTLKAFREQERQTLRNTKTYGSVRAKDHNLKVFFYGKVVRAIEELIAKQPVSDLDVAKSGFAPQQQATPPKSRRDSFKWAEQLRKLTQDGKKVPSTRDYEKVAFEAAREAATKVSRGESIKDLQEEAVGTEKETRAKIANEYPENGPTDWNYYHKAIFFEKVAKALEGMS</sequence>
<comment type="caution">
    <text evidence="1">The sequence shown here is derived from an EMBL/GenBank/DDBJ whole genome shotgun (WGS) entry which is preliminary data.</text>
</comment>
<protein>
    <submittedName>
        <fullName evidence="1">Uncharacterized protein</fullName>
    </submittedName>
</protein>
<reference evidence="1" key="1">
    <citation type="journal article" date="2023" name="Mol. Phylogenet. Evol.">
        <title>Genome-scale phylogeny and comparative genomics of the fungal order Sordariales.</title>
        <authorList>
            <person name="Hensen N."/>
            <person name="Bonometti L."/>
            <person name="Westerberg I."/>
            <person name="Brannstrom I.O."/>
            <person name="Guillou S."/>
            <person name="Cros-Aarteil S."/>
            <person name="Calhoun S."/>
            <person name="Haridas S."/>
            <person name="Kuo A."/>
            <person name="Mondo S."/>
            <person name="Pangilinan J."/>
            <person name="Riley R."/>
            <person name="LaButti K."/>
            <person name="Andreopoulos B."/>
            <person name="Lipzen A."/>
            <person name="Chen C."/>
            <person name="Yan M."/>
            <person name="Daum C."/>
            <person name="Ng V."/>
            <person name="Clum A."/>
            <person name="Steindorff A."/>
            <person name="Ohm R.A."/>
            <person name="Martin F."/>
            <person name="Silar P."/>
            <person name="Natvig D.O."/>
            <person name="Lalanne C."/>
            <person name="Gautier V."/>
            <person name="Ament-Velasquez S.L."/>
            <person name="Kruys A."/>
            <person name="Hutchinson M.I."/>
            <person name="Powell A.J."/>
            <person name="Barry K."/>
            <person name="Miller A.N."/>
            <person name="Grigoriev I.V."/>
            <person name="Debuchy R."/>
            <person name="Gladieux P."/>
            <person name="Hiltunen Thoren M."/>
            <person name="Johannesson H."/>
        </authorList>
    </citation>
    <scope>NUCLEOTIDE SEQUENCE</scope>
    <source>
        <strain evidence="1">SMH4131-1</strain>
    </source>
</reference>
<dbReference type="Proteomes" id="UP001286456">
    <property type="component" value="Unassembled WGS sequence"/>
</dbReference>
<keyword evidence="2" id="KW-1185">Reference proteome</keyword>
<dbReference type="AlphaFoldDB" id="A0AAE0I249"/>
<name>A0AAE0I249_9PEZI</name>
<evidence type="ECO:0000313" key="2">
    <source>
        <dbReference type="Proteomes" id="UP001286456"/>
    </source>
</evidence>